<dbReference type="GO" id="GO:0003873">
    <property type="term" value="F:6-phosphofructo-2-kinase activity"/>
    <property type="evidence" value="ECO:0007669"/>
    <property type="project" value="InterPro"/>
</dbReference>
<dbReference type="InterPro" id="IPR003094">
    <property type="entry name" value="6Pfruct_kin"/>
</dbReference>
<name>A0A8S3H4X7_9BILA</name>
<dbReference type="InterPro" id="IPR027417">
    <property type="entry name" value="P-loop_NTPase"/>
</dbReference>
<dbReference type="GO" id="GO:0004331">
    <property type="term" value="F:fructose-2,6-bisphosphate 2-phosphatase activity"/>
    <property type="evidence" value="ECO:0007669"/>
    <property type="project" value="TreeGrafter"/>
</dbReference>
<evidence type="ECO:0000313" key="4">
    <source>
        <dbReference type="EMBL" id="CAF5173770.1"/>
    </source>
</evidence>
<dbReference type="InterPro" id="IPR029033">
    <property type="entry name" value="His_PPase_superfam"/>
</dbReference>
<dbReference type="Pfam" id="PF01591">
    <property type="entry name" value="6PF2K"/>
    <property type="match status" value="1"/>
</dbReference>
<dbReference type="PANTHER" id="PTHR10606:SF44">
    <property type="entry name" value="6-PHOSPHOFRUCTO 2-KINASE_FRUCTOSE 2,6-BISPHOSPHATASE LONG FORM"/>
    <property type="match status" value="1"/>
</dbReference>
<dbReference type="SUPFAM" id="SSF53254">
    <property type="entry name" value="Phosphoglycerate mutase-like"/>
    <property type="match status" value="1"/>
</dbReference>
<evidence type="ECO:0000259" key="3">
    <source>
        <dbReference type="Pfam" id="PF01591"/>
    </source>
</evidence>
<comment type="caution">
    <text evidence="4">The sequence shown here is derived from an EMBL/GenBank/DDBJ whole genome shotgun (WGS) entry which is preliminary data.</text>
</comment>
<dbReference type="GO" id="GO:0005524">
    <property type="term" value="F:ATP binding"/>
    <property type="evidence" value="ECO:0007669"/>
    <property type="project" value="UniProtKB-KW"/>
</dbReference>
<reference evidence="4" key="1">
    <citation type="submission" date="2021-02" db="EMBL/GenBank/DDBJ databases">
        <authorList>
            <person name="Nowell W R."/>
        </authorList>
    </citation>
    <scope>NUCLEOTIDE SEQUENCE</scope>
</reference>
<keyword evidence="1" id="KW-0547">Nucleotide-binding</keyword>
<dbReference type="InterPro" id="IPR001345">
    <property type="entry name" value="PG/BPGM_mutase_AS"/>
</dbReference>
<feature type="domain" description="6-phosphofructo-2-kinase" evidence="3">
    <location>
        <begin position="1"/>
        <end position="112"/>
    </location>
</feature>
<evidence type="ECO:0000313" key="5">
    <source>
        <dbReference type="Proteomes" id="UP000676336"/>
    </source>
</evidence>
<evidence type="ECO:0000256" key="2">
    <source>
        <dbReference type="ARBA" id="ARBA00022840"/>
    </source>
</evidence>
<proteinExistence type="predicted"/>
<dbReference type="SUPFAM" id="SSF52540">
    <property type="entry name" value="P-loop containing nucleoside triphosphate hydrolases"/>
    <property type="match status" value="1"/>
</dbReference>
<protein>
    <recommendedName>
        <fullName evidence="3">6-phosphofructo-2-kinase domain-containing protein</fullName>
    </recommendedName>
</protein>
<dbReference type="PIRSF" id="PIRSF000709">
    <property type="entry name" value="6PFK_2-Ptase"/>
    <property type="match status" value="1"/>
</dbReference>
<sequence>RRSIYEYCSQTFCFRVFFVESICDSSEIVNLNIREVKLKSPDYKDVPQEEAVADFLSRIQQYEKRYETIDDTTERNYSFIKIFNCGERFLVHKIGGHIQSRVVYFLMNIHILPRTIYLTRHGESTLNQDLRIGGDSPLSANGKL</sequence>
<dbReference type="Gene3D" id="3.40.50.300">
    <property type="entry name" value="P-loop containing nucleotide triphosphate hydrolases"/>
    <property type="match status" value="1"/>
</dbReference>
<dbReference type="Proteomes" id="UP000676336">
    <property type="component" value="Unassembled WGS sequence"/>
</dbReference>
<organism evidence="4 5">
    <name type="scientific">Rotaria magnacalcarata</name>
    <dbReference type="NCBI Taxonomy" id="392030"/>
    <lineage>
        <taxon>Eukaryota</taxon>
        <taxon>Metazoa</taxon>
        <taxon>Spiralia</taxon>
        <taxon>Gnathifera</taxon>
        <taxon>Rotifera</taxon>
        <taxon>Eurotatoria</taxon>
        <taxon>Bdelloidea</taxon>
        <taxon>Philodinida</taxon>
        <taxon>Philodinidae</taxon>
        <taxon>Rotaria</taxon>
    </lineage>
</organism>
<evidence type="ECO:0000256" key="1">
    <source>
        <dbReference type="ARBA" id="ARBA00022741"/>
    </source>
</evidence>
<dbReference type="PRINTS" id="PR00991">
    <property type="entry name" value="6PFRUCTKNASE"/>
</dbReference>
<dbReference type="PANTHER" id="PTHR10606">
    <property type="entry name" value="6-PHOSPHOFRUCTO-2-KINASE/FRUCTOSE-2,6-BISPHOSPHATASE"/>
    <property type="match status" value="1"/>
</dbReference>
<dbReference type="GO" id="GO:0006003">
    <property type="term" value="P:fructose 2,6-bisphosphate metabolic process"/>
    <property type="evidence" value="ECO:0007669"/>
    <property type="project" value="InterPro"/>
</dbReference>
<dbReference type="PROSITE" id="PS00175">
    <property type="entry name" value="PG_MUTASE"/>
    <property type="match status" value="1"/>
</dbReference>
<dbReference type="InterPro" id="IPR013079">
    <property type="entry name" value="6Phosfructo_kin"/>
</dbReference>
<feature type="non-terminal residue" evidence="4">
    <location>
        <position position="144"/>
    </location>
</feature>
<gene>
    <name evidence="4" type="ORF">SMN809_LOCUS66747</name>
</gene>
<dbReference type="AlphaFoldDB" id="A0A8S3H4X7"/>
<feature type="non-terminal residue" evidence="4">
    <location>
        <position position="1"/>
    </location>
</feature>
<dbReference type="EMBL" id="CAJOBI010313978">
    <property type="protein sequence ID" value="CAF5173770.1"/>
    <property type="molecule type" value="Genomic_DNA"/>
</dbReference>
<dbReference type="GO" id="GO:0006000">
    <property type="term" value="P:fructose metabolic process"/>
    <property type="evidence" value="ECO:0007669"/>
    <property type="project" value="InterPro"/>
</dbReference>
<dbReference type="GO" id="GO:0005829">
    <property type="term" value="C:cytosol"/>
    <property type="evidence" value="ECO:0007669"/>
    <property type="project" value="TreeGrafter"/>
</dbReference>
<accession>A0A8S3H4X7</accession>
<keyword evidence="2" id="KW-0067">ATP-binding</keyword>
<dbReference type="Gene3D" id="3.40.50.1240">
    <property type="entry name" value="Phosphoglycerate mutase-like"/>
    <property type="match status" value="1"/>
</dbReference>